<dbReference type="EC" id="1.1.1.304" evidence="3"/>
<evidence type="ECO:0000256" key="8">
    <source>
        <dbReference type="ARBA" id="ARBA00047315"/>
    </source>
</evidence>
<dbReference type="Gene3D" id="3.40.50.720">
    <property type="entry name" value="NAD(P)-binding Rossmann-like Domain"/>
    <property type="match status" value="1"/>
</dbReference>
<dbReference type="EMBL" id="CP136964">
    <property type="protein sequence ID" value="WOS95655.1"/>
    <property type="molecule type" value="Genomic_DNA"/>
</dbReference>
<reference evidence="10" key="1">
    <citation type="submission" date="2017-09" db="EMBL/GenBank/DDBJ databases">
        <title>Bacterial strain isolated from the female urinary microbiota.</title>
        <authorList>
            <person name="Thomas-White K."/>
            <person name="Kumar N."/>
            <person name="Forster S."/>
            <person name="Putonti C."/>
            <person name="Lawley T."/>
            <person name="Wolfe A.J."/>
        </authorList>
    </citation>
    <scope>NUCLEOTIDE SEQUENCE [LARGE SCALE GENOMIC DNA]</scope>
    <source>
        <strain evidence="10">UMB0959</strain>
    </source>
</reference>
<dbReference type="Pfam" id="PF13561">
    <property type="entry name" value="adh_short_C2"/>
    <property type="match status" value="1"/>
</dbReference>
<comment type="catalytic activity">
    <reaction evidence="8">
        <text>(S)-acetoin + NAD(+) = diacetyl + NADH + H(+)</text>
        <dbReference type="Rhea" id="RHEA:27286"/>
        <dbReference type="ChEBI" id="CHEBI:15378"/>
        <dbReference type="ChEBI" id="CHEBI:15687"/>
        <dbReference type="ChEBI" id="CHEBI:16583"/>
        <dbReference type="ChEBI" id="CHEBI:57540"/>
        <dbReference type="ChEBI" id="CHEBI:57945"/>
        <dbReference type="EC" id="1.1.1.304"/>
    </reaction>
</comment>
<dbReference type="Proteomes" id="UP000243626">
    <property type="component" value="Chromosome"/>
</dbReference>
<evidence type="ECO:0000313" key="10">
    <source>
        <dbReference type="Proteomes" id="UP000243626"/>
    </source>
</evidence>
<dbReference type="PRINTS" id="PR00081">
    <property type="entry name" value="GDHRDH"/>
</dbReference>
<evidence type="ECO:0000313" key="9">
    <source>
        <dbReference type="EMBL" id="WOS95655.1"/>
    </source>
</evidence>
<dbReference type="InterPro" id="IPR002347">
    <property type="entry name" value="SDR_fam"/>
</dbReference>
<evidence type="ECO:0000256" key="5">
    <source>
        <dbReference type="ARBA" id="ARBA00023002"/>
    </source>
</evidence>
<dbReference type="PANTHER" id="PTHR42760:SF133">
    <property type="entry name" value="3-OXOACYL-[ACYL-CARRIER-PROTEIN] REDUCTASE"/>
    <property type="match status" value="1"/>
</dbReference>
<comment type="function">
    <text evidence="1">Catalyzes the irreversible reduction of 2,3-butanediol to (S)-acetoin in the presence of NADH.</text>
</comment>
<gene>
    <name evidence="9" type="ORF">CJ229_006055</name>
</gene>
<evidence type="ECO:0000256" key="1">
    <source>
        <dbReference type="ARBA" id="ARBA00003200"/>
    </source>
</evidence>
<evidence type="ECO:0000256" key="6">
    <source>
        <dbReference type="ARBA" id="ARBA00029989"/>
    </source>
</evidence>
<reference evidence="9 10" key="2">
    <citation type="submission" date="2023-10" db="EMBL/GenBank/DDBJ databases">
        <authorList>
            <person name="Choi B."/>
        </authorList>
    </citation>
    <scope>NUCLEOTIDE SEQUENCE [LARGE SCALE GENOMIC DNA]</scope>
    <source>
        <strain evidence="9 10">UMB0959</strain>
    </source>
</reference>
<keyword evidence="10" id="KW-1185">Reference proteome</keyword>
<dbReference type="InterPro" id="IPR036291">
    <property type="entry name" value="NAD(P)-bd_dom_sf"/>
</dbReference>
<name>A0AAF0YHP4_9STAP</name>
<protein>
    <recommendedName>
        <fullName evidence="4">Diacetyl reductase [(S)-acetoin forming]</fullName>
        <ecNumber evidence="3">1.1.1.304</ecNumber>
    </recommendedName>
    <alternativeName>
        <fullName evidence="6">Acetoin(diacetyl) reductase</fullName>
    </alternativeName>
    <alternativeName>
        <fullName evidence="7">Meso-2,3-butanediol dehydrogenase</fullName>
    </alternativeName>
</protein>
<organism evidence="9 10">
    <name type="scientific">Nosocomiicoccus massiliensis</name>
    <dbReference type="NCBI Taxonomy" id="1232430"/>
    <lineage>
        <taxon>Bacteria</taxon>
        <taxon>Bacillati</taxon>
        <taxon>Bacillota</taxon>
        <taxon>Bacilli</taxon>
        <taxon>Bacillales</taxon>
        <taxon>Staphylococcaceae</taxon>
        <taxon>Nosocomiicoccus</taxon>
    </lineage>
</organism>
<accession>A0AAF0YHP4</accession>
<evidence type="ECO:0000256" key="3">
    <source>
        <dbReference type="ARBA" id="ARBA00012848"/>
    </source>
</evidence>
<proteinExistence type="inferred from homology"/>
<dbReference type="KEGG" id="nmy:CJ229_006055"/>
<dbReference type="PRINTS" id="PR00080">
    <property type="entry name" value="SDRFAMILY"/>
</dbReference>
<evidence type="ECO:0000256" key="7">
    <source>
        <dbReference type="ARBA" id="ARBA00031758"/>
    </source>
</evidence>
<dbReference type="AlphaFoldDB" id="A0AAF0YHP4"/>
<comment type="similarity">
    <text evidence="2">Belongs to the short-chain dehydrogenases/reductases (SDR) family.</text>
</comment>
<dbReference type="RefSeq" id="WP_102167043.1">
    <property type="nucleotide sequence ID" value="NZ_CP136964.1"/>
</dbReference>
<dbReference type="GO" id="GO:0008206">
    <property type="term" value="P:bile acid metabolic process"/>
    <property type="evidence" value="ECO:0007669"/>
    <property type="project" value="UniProtKB-ARBA"/>
</dbReference>
<dbReference type="CDD" id="cd05233">
    <property type="entry name" value="SDR_c"/>
    <property type="match status" value="1"/>
</dbReference>
<dbReference type="PANTHER" id="PTHR42760">
    <property type="entry name" value="SHORT-CHAIN DEHYDROGENASES/REDUCTASES FAMILY MEMBER"/>
    <property type="match status" value="1"/>
</dbReference>
<evidence type="ECO:0000256" key="2">
    <source>
        <dbReference type="ARBA" id="ARBA00006484"/>
    </source>
</evidence>
<evidence type="ECO:0000256" key="4">
    <source>
        <dbReference type="ARBA" id="ARBA00016110"/>
    </source>
</evidence>
<dbReference type="FunFam" id="3.40.50.720:FF:000084">
    <property type="entry name" value="Short-chain dehydrogenase reductase"/>
    <property type="match status" value="1"/>
</dbReference>
<sequence>MFDLTKKIALVTGGANGIGKGISTMLQKAGAFVIIADLDKENGEKVAKELNGEFYDLDVTDLDGIEKTVDSIVESHGKIDILASNTGIFPQKFIEDMSEADYDKVLDVNLKSSVFVSKAVLKHMKKANYGRVIFTSSVTGPITGYPGWAHYGASKAAQLGFMRSAALEYAKYGVTVNSVQPGNVLTEGLKAQGEEYLEGTKSIIPMHELGKPEDIGAAVAFFASDEAGYITGQSIVVDGGQILPEEPDGIL</sequence>
<dbReference type="SUPFAM" id="SSF51735">
    <property type="entry name" value="NAD(P)-binding Rossmann-fold domains"/>
    <property type="match status" value="1"/>
</dbReference>
<keyword evidence="5" id="KW-0560">Oxidoreductase</keyword>
<dbReference type="GO" id="GO:0052588">
    <property type="term" value="F:diacetyl reductase ((S)-acetoin forming) (NAD+) activity"/>
    <property type="evidence" value="ECO:0007669"/>
    <property type="project" value="UniProtKB-EC"/>
</dbReference>